<feature type="compositionally biased region" description="Basic and acidic residues" evidence="1">
    <location>
        <begin position="224"/>
        <end position="238"/>
    </location>
</feature>
<feature type="region of interest" description="Disordered" evidence="1">
    <location>
        <begin position="331"/>
        <end position="364"/>
    </location>
</feature>
<dbReference type="EMBL" id="JAWZYT010003211">
    <property type="protein sequence ID" value="KAK4299579.1"/>
    <property type="molecule type" value="Genomic_DNA"/>
</dbReference>
<proteinExistence type="predicted"/>
<evidence type="ECO:0000313" key="3">
    <source>
        <dbReference type="EMBL" id="KAK4299579.1"/>
    </source>
</evidence>
<feature type="compositionally biased region" description="Basic and acidic residues" evidence="1">
    <location>
        <begin position="340"/>
        <end position="363"/>
    </location>
</feature>
<dbReference type="Pfam" id="PF00651">
    <property type="entry name" value="BTB"/>
    <property type="match status" value="1"/>
</dbReference>
<dbReference type="SMART" id="SM00225">
    <property type="entry name" value="BTB"/>
    <property type="match status" value="1"/>
</dbReference>
<keyword evidence="4" id="KW-1185">Reference proteome</keyword>
<evidence type="ECO:0000256" key="1">
    <source>
        <dbReference type="SAM" id="MobiDB-lite"/>
    </source>
</evidence>
<evidence type="ECO:0000259" key="2">
    <source>
        <dbReference type="PROSITE" id="PS50097"/>
    </source>
</evidence>
<organism evidence="3 4">
    <name type="scientific">Petrolisthes manimaculis</name>
    <dbReference type="NCBI Taxonomy" id="1843537"/>
    <lineage>
        <taxon>Eukaryota</taxon>
        <taxon>Metazoa</taxon>
        <taxon>Ecdysozoa</taxon>
        <taxon>Arthropoda</taxon>
        <taxon>Crustacea</taxon>
        <taxon>Multicrustacea</taxon>
        <taxon>Malacostraca</taxon>
        <taxon>Eumalacostraca</taxon>
        <taxon>Eucarida</taxon>
        <taxon>Decapoda</taxon>
        <taxon>Pleocyemata</taxon>
        <taxon>Anomura</taxon>
        <taxon>Galatheoidea</taxon>
        <taxon>Porcellanidae</taxon>
        <taxon>Petrolisthes</taxon>
    </lineage>
</organism>
<feature type="region of interest" description="Disordered" evidence="1">
    <location>
        <begin position="220"/>
        <end position="276"/>
    </location>
</feature>
<sequence length="620" mass="69133">METGTGGNRGEKWQSILTSPRDRLAYLRNTLHFSDLTITFPGHSKVMQAHRLLLAMNSPVFEAMLYGNLALAEGEVLKLPEDPPWAFHWILEYVYLGEVKLPDVQTALKVYQLASKYQMDNLVLQCAKYLKKSVTAEMIPTVYQMAVLINDKILLAACFKGLTLHTDAVLRSQHFPELSSFALGKLLAHPTLLPSSEVTVFHAIVKWGYEQLKREEVLTVSDSQKGEETERQEKHQSKQELQLCEIHAHNEKADSRDVESSESNPEVLENFSESTSNPLVLPENIVESTSDPLILPENAGESSTNIHELPEESSNDCSSSVIDLEFEEDPIMSSQNSNNMEDKTCTKEDPTDSHHKSSGDTKQLHSLNLPLRQVLAPYLPHIHFLKMTTNEFVEEVMPHDIFTSREARAILMNIKNVNILNPPPLPSVLMTTGHISRMKVVTAQLTASRRYQARNIIIVTKMEVACKMFLKKVIAPNIVTQGDSVLCIKNKSGKLVGKGHWKDGTCEFKSLLRLGPSHHYDMILSKAFPPCKDCKCRLTSGSLEVVVDTHHCLASGRTFSSSIPASIPTYQGVTSSGISHISHKAQPGVLPRRVSQLSSAEVYRSIQPPCRSVVLALRST</sequence>
<dbReference type="PROSITE" id="PS50097">
    <property type="entry name" value="BTB"/>
    <property type="match status" value="1"/>
</dbReference>
<dbReference type="PANTHER" id="PTHR45774">
    <property type="entry name" value="BTB/POZ DOMAIN-CONTAINING"/>
    <property type="match status" value="1"/>
</dbReference>
<feature type="compositionally biased region" description="Basic and acidic residues" evidence="1">
    <location>
        <begin position="246"/>
        <end position="259"/>
    </location>
</feature>
<dbReference type="AlphaFoldDB" id="A0AAE1P219"/>
<dbReference type="InterPro" id="IPR011705">
    <property type="entry name" value="BACK"/>
</dbReference>
<dbReference type="Gene3D" id="3.30.710.10">
    <property type="entry name" value="Potassium Channel Kv1.1, Chain A"/>
    <property type="match status" value="1"/>
</dbReference>
<accession>A0AAE1P219</accession>
<dbReference type="SUPFAM" id="SSF54695">
    <property type="entry name" value="POZ domain"/>
    <property type="match status" value="1"/>
</dbReference>
<comment type="caution">
    <text evidence="3">The sequence shown here is derived from an EMBL/GenBank/DDBJ whole genome shotgun (WGS) entry which is preliminary data.</text>
</comment>
<dbReference type="CDD" id="cd18186">
    <property type="entry name" value="BTB_POZ_ZBTB_KLHL-like"/>
    <property type="match status" value="1"/>
</dbReference>
<feature type="domain" description="BTB" evidence="2">
    <location>
        <begin position="34"/>
        <end position="103"/>
    </location>
</feature>
<dbReference type="PANTHER" id="PTHR45774:SF3">
    <property type="entry name" value="BTB (POZ) DOMAIN-CONTAINING 2B-RELATED"/>
    <property type="match status" value="1"/>
</dbReference>
<name>A0AAE1P219_9EUCA</name>
<dbReference type="InterPro" id="IPR000210">
    <property type="entry name" value="BTB/POZ_dom"/>
</dbReference>
<dbReference type="Pfam" id="PF07707">
    <property type="entry name" value="BACK"/>
    <property type="match status" value="1"/>
</dbReference>
<gene>
    <name evidence="3" type="ORF">Pmani_028154</name>
</gene>
<evidence type="ECO:0000313" key="4">
    <source>
        <dbReference type="Proteomes" id="UP001292094"/>
    </source>
</evidence>
<protein>
    <recommendedName>
        <fullName evidence="2">BTB domain-containing protein</fullName>
    </recommendedName>
</protein>
<reference evidence="3" key="1">
    <citation type="submission" date="2023-11" db="EMBL/GenBank/DDBJ databases">
        <title>Genome assemblies of two species of porcelain crab, Petrolisthes cinctipes and Petrolisthes manimaculis (Anomura: Porcellanidae).</title>
        <authorList>
            <person name="Angst P."/>
        </authorList>
    </citation>
    <scope>NUCLEOTIDE SEQUENCE</scope>
    <source>
        <strain evidence="3">PB745_02</strain>
        <tissue evidence="3">Gill</tissue>
    </source>
</reference>
<dbReference type="Proteomes" id="UP001292094">
    <property type="component" value="Unassembled WGS sequence"/>
</dbReference>
<dbReference type="InterPro" id="IPR011333">
    <property type="entry name" value="SKP1/BTB/POZ_sf"/>
</dbReference>